<evidence type="ECO:0000256" key="2">
    <source>
        <dbReference type="ARBA" id="ARBA00007733"/>
    </source>
</evidence>
<evidence type="ECO:0000256" key="1">
    <source>
        <dbReference type="ARBA" id="ARBA00004496"/>
    </source>
</evidence>
<dbReference type="InterPro" id="IPR027417">
    <property type="entry name" value="P-loop_NTPase"/>
</dbReference>
<evidence type="ECO:0000256" key="6">
    <source>
        <dbReference type="ARBA" id="ARBA00022741"/>
    </source>
</evidence>
<dbReference type="Gene3D" id="1.10.10.2480">
    <property type="match status" value="1"/>
</dbReference>
<evidence type="ECO:0000256" key="11">
    <source>
        <dbReference type="RuleBase" id="RU000644"/>
    </source>
</evidence>
<dbReference type="SUPFAM" id="SSF52540">
    <property type="entry name" value="P-loop containing nucleoside triphosphate hydrolases"/>
    <property type="match status" value="1"/>
</dbReference>
<evidence type="ECO:0000256" key="8">
    <source>
        <dbReference type="ARBA" id="ARBA00023134"/>
    </source>
</evidence>
<feature type="compositionally biased region" description="Basic and acidic residues" evidence="13">
    <location>
        <begin position="52"/>
        <end position="92"/>
    </location>
</feature>
<feature type="compositionally biased region" description="Basic residues" evidence="13">
    <location>
        <begin position="120"/>
        <end position="139"/>
    </location>
</feature>
<dbReference type="PANTHER" id="PTHR43381:SF5">
    <property type="entry name" value="TR-TYPE G DOMAIN-CONTAINING PROTEIN"/>
    <property type="match status" value="1"/>
</dbReference>
<comment type="caution">
    <text evidence="15">The sequence shown here is derived from an EMBL/GenBank/DDBJ whole genome shotgun (WGS) entry which is preliminary data.</text>
</comment>
<evidence type="ECO:0000313" key="16">
    <source>
        <dbReference type="Proteomes" id="UP001637996"/>
    </source>
</evidence>
<feature type="region of interest" description="G-domain" evidence="10">
    <location>
        <begin position="270"/>
        <end position="418"/>
    </location>
</feature>
<evidence type="ECO:0000313" key="15">
    <source>
        <dbReference type="EMBL" id="MFO3665163.1"/>
    </source>
</evidence>
<dbReference type="Pfam" id="PF03144">
    <property type="entry name" value="GTP_EFTU_D2"/>
    <property type="match status" value="1"/>
</dbReference>
<dbReference type="HAMAP" id="MF_00100_B">
    <property type="entry name" value="IF_2_B"/>
    <property type="match status" value="1"/>
</dbReference>
<dbReference type="InterPro" id="IPR004161">
    <property type="entry name" value="EFTu-like_2"/>
</dbReference>
<dbReference type="InterPro" id="IPR009000">
    <property type="entry name" value="Transl_B-barrel_sf"/>
</dbReference>
<dbReference type="Pfam" id="PF04760">
    <property type="entry name" value="IF2_N"/>
    <property type="match status" value="2"/>
</dbReference>
<dbReference type="InterPro" id="IPR023115">
    <property type="entry name" value="TIF_IF2_dom3"/>
</dbReference>
<dbReference type="InterPro" id="IPR044145">
    <property type="entry name" value="IF2_II"/>
</dbReference>
<feature type="binding site" evidence="10">
    <location>
        <begin position="276"/>
        <end position="283"/>
    </location>
    <ligand>
        <name>GTP</name>
        <dbReference type="ChEBI" id="CHEBI:37565"/>
    </ligand>
</feature>
<dbReference type="RefSeq" id="WP_410030870.1">
    <property type="nucleotide sequence ID" value="NZ_JBGMEI010000002.1"/>
</dbReference>
<feature type="domain" description="Tr-type G" evidence="14">
    <location>
        <begin position="267"/>
        <end position="436"/>
    </location>
</feature>
<protein>
    <recommendedName>
        <fullName evidence="3 10">Translation initiation factor IF-2</fullName>
    </recommendedName>
</protein>
<keyword evidence="16" id="KW-1185">Reference proteome</keyword>
<keyword evidence="6 10" id="KW-0547">Nucleotide-binding</keyword>
<organism evidence="15 16">
    <name type="scientific">Anaerococcus martiniensis</name>
    <dbReference type="NCBI Taxonomy" id="3115615"/>
    <lineage>
        <taxon>Bacteria</taxon>
        <taxon>Bacillati</taxon>
        <taxon>Bacillota</taxon>
        <taxon>Tissierellia</taxon>
        <taxon>Tissierellales</taxon>
        <taxon>Peptoniphilaceae</taxon>
        <taxon>Anaerococcus</taxon>
    </lineage>
</organism>
<dbReference type="CDD" id="cd03702">
    <property type="entry name" value="IF2_mtIF2_II"/>
    <property type="match status" value="1"/>
</dbReference>
<dbReference type="InterPro" id="IPR036925">
    <property type="entry name" value="TIF_IF2_dom3_sf"/>
</dbReference>
<keyword evidence="4 10" id="KW-0963">Cytoplasm</keyword>
<sequence length="765" mass="84045">MADKIRVYELAKEQGMPAKEMVELLNNEFGLGIKSHMSNVSGDDLELIKEYFKEDSDQEKTEDSKEKPKEDRKKDRETKNNEKSNKTTDKKSNMKNINTSNNDKYDEMDEYDDDESMHGSKQKIGKSNKSKNHNKSKSKKNFDNDDNDDFELNKPNKNRKKKNRKSKSNKAGNQQAKENETSGKIEIPEVINVGAFAEKIGENSNAVIGKLIQLGVMAGLNDPIEFEQAELIAMDFGKEITLEQEYSAIEEQALDLDYEDNEEDLITRAPVVSVMGHVDHGKTSILDAIKNTRVTSGEAGGITQHIGAYSVDLDGRPITFLDTPGHEAFTEMRMRGAQSTDIAILVVAADDGVMPQTVEAINHARAAEIPIVVAVNKVDKEQSDPNRVKQELMEHGLVSEDWGGDTITVDVSAKTGQGIEDLLEMVLLVAEMRELKANPNRDAVGLIIEAQLDKARGPVATVLVQKGTLHESDYVLTGSASGRIRAMFDSKGNSIKEAGPSVPVQILGLSDVAEAGDKLFAVEDEKTARAYAERAEEQKREERLMAKGASLEDISGDAAEGELKDLNIIVKTDVKGTVDAMSQSLLKLSNEEVKVSVVAGAVGGITESDVLLAQASNAIIIGFNVRPTQGAMERAKDNGIEIRTYSVIYEAIEDVEKAIKGMLDPEFVEEVLGRAEVRDTFRVPSVGTIAGVMVTSGSVPRRAKIRLLRDNVVIFDGDISSMKRFKDDAKELANGYEGGIGLNRFNDIKVGDVMEAYEVVEKERE</sequence>
<dbReference type="InterPro" id="IPR000795">
    <property type="entry name" value="T_Tr_GTP-bd_dom"/>
</dbReference>
<dbReference type="Pfam" id="PF00009">
    <property type="entry name" value="GTP_EFTU"/>
    <property type="match status" value="1"/>
</dbReference>
<dbReference type="Gene3D" id="3.40.50.10050">
    <property type="entry name" value="Translation initiation factor IF- 2, domain 3"/>
    <property type="match status" value="1"/>
</dbReference>
<keyword evidence="7 10" id="KW-0648">Protein biosynthesis</keyword>
<feature type="binding site" evidence="10">
    <location>
        <begin position="376"/>
        <end position="379"/>
    </location>
    <ligand>
        <name>GTP</name>
        <dbReference type="ChEBI" id="CHEBI:37565"/>
    </ligand>
</feature>
<evidence type="ECO:0000256" key="10">
    <source>
        <dbReference type="HAMAP-Rule" id="MF_00100"/>
    </source>
</evidence>
<evidence type="ECO:0000256" key="3">
    <source>
        <dbReference type="ARBA" id="ARBA00020675"/>
    </source>
</evidence>
<evidence type="ECO:0000256" key="5">
    <source>
        <dbReference type="ARBA" id="ARBA00022540"/>
    </source>
</evidence>
<keyword evidence="12" id="KW-0175">Coiled coil</keyword>
<accession>A0ABW9M746</accession>
<dbReference type="Gene3D" id="2.40.30.10">
    <property type="entry name" value="Translation factors"/>
    <property type="match status" value="2"/>
</dbReference>
<dbReference type="Pfam" id="PF11987">
    <property type="entry name" value="IF-2"/>
    <property type="match status" value="1"/>
</dbReference>
<dbReference type="NCBIfam" id="TIGR00231">
    <property type="entry name" value="small_GTP"/>
    <property type="match status" value="1"/>
</dbReference>
<dbReference type="InterPro" id="IPR005225">
    <property type="entry name" value="Small_GTP-bd"/>
</dbReference>
<dbReference type="InterPro" id="IPR015760">
    <property type="entry name" value="TIF_IF2"/>
</dbReference>
<evidence type="ECO:0000256" key="4">
    <source>
        <dbReference type="ARBA" id="ARBA00022490"/>
    </source>
</evidence>
<dbReference type="PANTHER" id="PTHR43381">
    <property type="entry name" value="TRANSLATION INITIATION FACTOR IF-2-RELATED"/>
    <property type="match status" value="1"/>
</dbReference>
<feature type="region of interest" description="Disordered" evidence="13">
    <location>
        <begin position="52"/>
        <end position="182"/>
    </location>
</feature>
<dbReference type="NCBIfam" id="TIGR00487">
    <property type="entry name" value="IF-2"/>
    <property type="match status" value="1"/>
</dbReference>
<dbReference type="Pfam" id="PF22042">
    <property type="entry name" value="EF-G_D2"/>
    <property type="match status" value="1"/>
</dbReference>
<comment type="similarity">
    <text evidence="2 10 11">Belongs to the TRAFAC class translation factor GTPase superfamily. Classic translation factor GTPase family. IF-2 subfamily.</text>
</comment>
<dbReference type="PROSITE" id="PS51722">
    <property type="entry name" value="G_TR_2"/>
    <property type="match status" value="1"/>
</dbReference>
<dbReference type="InterPro" id="IPR006847">
    <property type="entry name" value="IF2_N"/>
</dbReference>
<evidence type="ECO:0000259" key="14">
    <source>
        <dbReference type="PROSITE" id="PS51722"/>
    </source>
</evidence>
<name>A0ABW9M746_9FIRM</name>
<keyword evidence="5 10" id="KW-0396">Initiation factor</keyword>
<reference evidence="15 16" key="1">
    <citation type="journal article" date="2025" name="Anaerobe">
        <title>Description of Anaerococcus kampingiae sp. nov., Anaerococcus groningensis sp. nov., Anaerococcus martiniensis sp. nov., and Anaerococcus cruorum sp. nov., isolated from human clinical specimens.</title>
        <authorList>
            <person name="Boiten K.E."/>
            <person name="Meijer J."/>
            <person name="van Wezel E.M."/>
            <person name="Veloo A.C.M."/>
        </authorList>
    </citation>
    <scope>NUCLEOTIDE SEQUENCE [LARGE SCALE GENOMIC DNA]</scope>
    <source>
        <strain evidence="15 16">ENR0831</strain>
    </source>
</reference>
<feature type="coiled-coil region" evidence="12">
    <location>
        <begin position="521"/>
        <end position="552"/>
    </location>
</feature>
<dbReference type="EMBL" id="JBGMEI010000002">
    <property type="protein sequence ID" value="MFO3665163.1"/>
    <property type="molecule type" value="Genomic_DNA"/>
</dbReference>
<comment type="subcellular location">
    <subcellularLocation>
        <location evidence="1 10">Cytoplasm</location>
    </subcellularLocation>
</comment>
<dbReference type="CDD" id="cd03692">
    <property type="entry name" value="mtIF2_IVc"/>
    <property type="match status" value="1"/>
</dbReference>
<dbReference type="GO" id="GO:0003743">
    <property type="term" value="F:translation initiation factor activity"/>
    <property type="evidence" value="ECO:0007669"/>
    <property type="project" value="UniProtKB-KW"/>
</dbReference>
<feature type="compositionally biased region" description="Basic residues" evidence="13">
    <location>
        <begin position="156"/>
        <end position="168"/>
    </location>
</feature>
<evidence type="ECO:0000256" key="12">
    <source>
        <dbReference type="SAM" id="Coils"/>
    </source>
</evidence>
<dbReference type="SUPFAM" id="SSF52156">
    <property type="entry name" value="Initiation factor IF2/eIF5b, domain 3"/>
    <property type="match status" value="1"/>
</dbReference>
<dbReference type="Proteomes" id="UP001637996">
    <property type="component" value="Unassembled WGS sequence"/>
</dbReference>
<proteinExistence type="inferred from homology"/>
<gene>
    <name evidence="10 15" type="primary">infB</name>
    <name evidence="15" type="ORF">ACCQ41_02710</name>
</gene>
<dbReference type="CDD" id="cd01887">
    <property type="entry name" value="IF2_eIF5B"/>
    <property type="match status" value="1"/>
</dbReference>
<feature type="compositionally biased region" description="Acidic residues" evidence="13">
    <location>
        <begin position="106"/>
        <end position="115"/>
    </location>
</feature>
<dbReference type="Gene3D" id="3.40.50.300">
    <property type="entry name" value="P-loop containing nucleotide triphosphate hydrolases"/>
    <property type="match status" value="1"/>
</dbReference>
<dbReference type="InterPro" id="IPR000178">
    <property type="entry name" value="TF_IF2_bacterial-like"/>
</dbReference>
<keyword evidence="8 10" id="KW-0342">GTP-binding</keyword>
<feature type="binding site" evidence="10">
    <location>
        <begin position="322"/>
        <end position="326"/>
    </location>
    <ligand>
        <name>GTP</name>
        <dbReference type="ChEBI" id="CHEBI:37565"/>
    </ligand>
</feature>
<dbReference type="InterPro" id="IPR053905">
    <property type="entry name" value="EF-G-like_DII"/>
</dbReference>
<evidence type="ECO:0000256" key="13">
    <source>
        <dbReference type="SAM" id="MobiDB-lite"/>
    </source>
</evidence>
<evidence type="ECO:0000256" key="7">
    <source>
        <dbReference type="ARBA" id="ARBA00022917"/>
    </source>
</evidence>
<comment type="function">
    <text evidence="9 10 11">One of the essential components for the initiation of protein synthesis. Protects formylmethionyl-tRNA from spontaneous hydrolysis and promotes its binding to the 30S ribosomal subunits. Also involved in the hydrolysis of GTP during the formation of the 70S ribosomal complex.</text>
</comment>
<dbReference type="SUPFAM" id="SSF50447">
    <property type="entry name" value="Translation proteins"/>
    <property type="match status" value="2"/>
</dbReference>
<evidence type="ECO:0000256" key="9">
    <source>
        <dbReference type="ARBA" id="ARBA00025162"/>
    </source>
</evidence>